<evidence type="ECO:0000256" key="1">
    <source>
        <dbReference type="ARBA" id="ARBA00022729"/>
    </source>
</evidence>
<dbReference type="PANTHER" id="PTHR33376:SF5">
    <property type="entry name" value="EXTRACYTOPLASMIC SOLUTE RECEPTOR PROTEIN"/>
    <property type="match status" value="1"/>
</dbReference>
<dbReference type="GO" id="GO:0055085">
    <property type="term" value="P:transmembrane transport"/>
    <property type="evidence" value="ECO:0007669"/>
    <property type="project" value="InterPro"/>
</dbReference>
<dbReference type="PANTHER" id="PTHR33376">
    <property type="match status" value="1"/>
</dbReference>
<feature type="signal peptide" evidence="3">
    <location>
        <begin position="1"/>
        <end position="20"/>
    </location>
</feature>
<dbReference type="EMBL" id="FQVW01000014">
    <property type="protein sequence ID" value="SHG06637.1"/>
    <property type="molecule type" value="Genomic_DNA"/>
</dbReference>
<sequence length="360" mass="39378">MKKYSILSLMGLLILSIALVGCQSSENNDSSSSSGDDNYGPPGEVTKWVMQPAFDSSDAGWDNGVVPWIEDVEEATEGTVEIELLPAGSVTSGDEAFGAAVAGMTDVYAGWASVYGGNMPEGMLAFGMSMGADTSEEAWEAMWGDDYRIGDLVQEAAHELGIHWAGWTNQGPNAAFTNFEINQLEDYEGRKMRAGGPQAIFLEAMGGVPVSLPGGEIYMSIDLGTIEGTFWDTGGIDDMKFQEVVDYAILPGWTPAQHQEIFVNLDSWNALNEWQQDQIEGIFESNYFKTSDMHTDNVEEALEIFEAAGGEIITLSDEEVARMREKAIEDVWPKIGEQSELNAEGVEIWKQFLQDKGKIE</sequence>
<dbReference type="Gene3D" id="3.40.190.170">
    <property type="entry name" value="Bacterial extracellular solute-binding protein, family 7"/>
    <property type="match status" value="1"/>
</dbReference>
<reference evidence="4 5" key="1">
    <citation type="submission" date="2016-11" db="EMBL/GenBank/DDBJ databases">
        <authorList>
            <person name="Jaros S."/>
            <person name="Januszkiewicz K."/>
            <person name="Wedrychowicz H."/>
        </authorList>
    </citation>
    <scope>NUCLEOTIDE SEQUENCE [LARGE SCALE GENOMIC DNA]</scope>
    <source>
        <strain evidence="4 5">IBRC-M 10683</strain>
    </source>
</reference>
<evidence type="ECO:0000313" key="4">
    <source>
        <dbReference type="EMBL" id="SHG06637.1"/>
    </source>
</evidence>
<dbReference type="PROSITE" id="PS51257">
    <property type="entry name" value="PROKAR_LIPOPROTEIN"/>
    <property type="match status" value="1"/>
</dbReference>
<dbReference type="Proteomes" id="UP000183988">
    <property type="component" value="Unassembled WGS sequence"/>
</dbReference>
<feature type="compositionally biased region" description="Low complexity" evidence="2">
    <location>
        <begin position="26"/>
        <end position="38"/>
    </location>
</feature>
<dbReference type="InterPro" id="IPR038404">
    <property type="entry name" value="TRAP_DctP_sf"/>
</dbReference>
<protein>
    <submittedName>
        <fullName evidence="4">TRAP-type C4-dicarboxylate transport system, substrate-binding protein</fullName>
    </submittedName>
</protein>
<evidence type="ECO:0000313" key="5">
    <source>
        <dbReference type="Proteomes" id="UP000183988"/>
    </source>
</evidence>
<keyword evidence="5" id="KW-1185">Reference proteome</keyword>
<feature type="chain" id="PRO_5039223304" evidence="3">
    <location>
        <begin position="21"/>
        <end position="360"/>
    </location>
</feature>
<organism evidence="4 5">
    <name type="scientific">Ornithinibacillus halophilus</name>
    <dbReference type="NCBI Taxonomy" id="930117"/>
    <lineage>
        <taxon>Bacteria</taxon>
        <taxon>Bacillati</taxon>
        <taxon>Bacillota</taxon>
        <taxon>Bacilli</taxon>
        <taxon>Bacillales</taxon>
        <taxon>Bacillaceae</taxon>
        <taxon>Ornithinibacillus</taxon>
    </lineage>
</organism>
<dbReference type="InterPro" id="IPR018389">
    <property type="entry name" value="DctP_fam"/>
</dbReference>
<evidence type="ECO:0000256" key="3">
    <source>
        <dbReference type="SAM" id="SignalP"/>
    </source>
</evidence>
<dbReference type="Pfam" id="PF03480">
    <property type="entry name" value="DctP"/>
    <property type="match status" value="1"/>
</dbReference>
<dbReference type="RefSeq" id="WP_072889768.1">
    <property type="nucleotide sequence ID" value="NZ_FQVW01000014.1"/>
</dbReference>
<dbReference type="STRING" id="930117.SAMN05216225_101437"/>
<dbReference type="NCBIfam" id="NF037995">
    <property type="entry name" value="TRAP_S1"/>
    <property type="match status" value="1"/>
</dbReference>
<name>A0A1M5GSP8_9BACI</name>
<dbReference type="AlphaFoldDB" id="A0A1M5GSP8"/>
<dbReference type="OrthoDB" id="1646at2"/>
<evidence type="ECO:0000256" key="2">
    <source>
        <dbReference type="SAM" id="MobiDB-lite"/>
    </source>
</evidence>
<keyword evidence="1 3" id="KW-0732">Signal</keyword>
<proteinExistence type="predicted"/>
<gene>
    <name evidence="4" type="ORF">SAMN05216225_101437</name>
</gene>
<accession>A0A1M5GSP8</accession>
<feature type="region of interest" description="Disordered" evidence="2">
    <location>
        <begin position="26"/>
        <end position="45"/>
    </location>
</feature>